<comment type="caution">
    <text evidence="9">The sequence shown here is derived from an EMBL/GenBank/DDBJ whole genome shotgun (WGS) entry which is preliminary data.</text>
</comment>
<dbReference type="NCBIfam" id="NF009223">
    <property type="entry name" value="PRK12573.1"/>
    <property type="match status" value="1"/>
</dbReference>
<dbReference type="RefSeq" id="WP_379749672.1">
    <property type="nucleotide sequence ID" value="NZ_JBHTCP010000016.1"/>
</dbReference>
<feature type="transmembrane region" description="Helical" evidence="7">
    <location>
        <begin position="68"/>
        <end position="91"/>
    </location>
</feature>
<reference evidence="10" key="1">
    <citation type="journal article" date="2019" name="Int. J. Syst. Evol. Microbiol.">
        <title>The Global Catalogue of Microorganisms (GCM) 10K type strain sequencing project: providing services to taxonomists for standard genome sequencing and annotation.</title>
        <authorList>
            <consortium name="The Broad Institute Genomics Platform"/>
            <consortium name="The Broad Institute Genome Sequencing Center for Infectious Disease"/>
            <person name="Wu L."/>
            <person name="Ma J."/>
        </authorList>
    </citation>
    <scope>NUCLEOTIDE SEQUENCE [LARGE SCALE GENOMIC DNA]</scope>
    <source>
        <strain evidence="10">NBRC 106396</strain>
    </source>
</reference>
<evidence type="ECO:0000313" key="9">
    <source>
        <dbReference type="EMBL" id="MFC7372278.1"/>
    </source>
</evidence>
<evidence type="ECO:0000259" key="8">
    <source>
        <dbReference type="Pfam" id="PF04039"/>
    </source>
</evidence>
<evidence type="ECO:0000256" key="2">
    <source>
        <dbReference type="ARBA" id="ARBA00009425"/>
    </source>
</evidence>
<keyword evidence="3" id="KW-1003">Cell membrane</keyword>
<evidence type="ECO:0000256" key="4">
    <source>
        <dbReference type="ARBA" id="ARBA00022692"/>
    </source>
</evidence>
<comment type="similarity">
    <text evidence="2">Belongs to the CPA3 antiporters (TC 2.A.63) subunit B family.</text>
</comment>
<evidence type="ECO:0000256" key="1">
    <source>
        <dbReference type="ARBA" id="ARBA00004651"/>
    </source>
</evidence>
<keyword evidence="5 7" id="KW-1133">Transmembrane helix</keyword>
<dbReference type="InterPro" id="IPR050622">
    <property type="entry name" value="CPA3_antiporter_subunitB"/>
</dbReference>
<feature type="transmembrane region" description="Helical" evidence="7">
    <location>
        <begin position="111"/>
        <end position="137"/>
    </location>
</feature>
<keyword evidence="4 7" id="KW-0812">Transmembrane</keyword>
<dbReference type="PANTHER" id="PTHR33932">
    <property type="entry name" value="NA(+)/H(+) ANTIPORTER SUBUNIT B"/>
    <property type="match status" value="1"/>
</dbReference>
<accession>A0ABW2NTE1</accession>
<evidence type="ECO:0000256" key="3">
    <source>
        <dbReference type="ARBA" id="ARBA00022475"/>
    </source>
</evidence>
<dbReference type="Pfam" id="PF04039">
    <property type="entry name" value="MnhB"/>
    <property type="match status" value="1"/>
</dbReference>
<dbReference type="InterPro" id="IPR007182">
    <property type="entry name" value="MnhB"/>
</dbReference>
<keyword evidence="6 7" id="KW-0472">Membrane</keyword>
<organism evidence="9 10">
    <name type="scientific">Fictibacillus iocasae</name>
    <dbReference type="NCBI Taxonomy" id="2715437"/>
    <lineage>
        <taxon>Bacteria</taxon>
        <taxon>Bacillati</taxon>
        <taxon>Bacillota</taxon>
        <taxon>Bacilli</taxon>
        <taxon>Bacillales</taxon>
        <taxon>Fictibacillaceae</taxon>
        <taxon>Fictibacillus</taxon>
    </lineage>
</organism>
<gene>
    <name evidence="9" type="ORF">ACFQPF_11325</name>
</gene>
<comment type="subcellular location">
    <subcellularLocation>
        <location evidence="1">Cell membrane</location>
        <topology evidence="1">Multi-pass membrane protein</topology>
    </subcellularLocation>
</comment>
<sequence>MRSNDVILKTTANIIVFIILAFSINSFFSGHNAPGGGFVGGLMASGALLLLYISYGMEAMKRVIRVDFRYFIGAGLLIAVLTGSGSFLFGAEFFSHTFGYFNFPLLGKTELATAMLFDLGVYLTVVGITMTIILAIAEDRGEREQQEG</sequence>
<evidence type="ECO:0000256" key="6">
    <source>
        <dbReference type="ARBA" id="ARBA00023136"/>
    </source>
</evidence>
<proteinExistence type="inferred from homology"/>
<feature type="transmembrane region" description="Helical" evidence="7">
    <location>
        <begin position="36"/>
        <end position="56"/>
    </location>
</feature>
<name>A0ABW2NTE1_9BACL</name>
<evidence type="ECO:0000256" key="5">
    <source>
        <dbReference type="ARBA" id="ARBA00022989"/>
    </source>
</evidence>
<dbReference type="EMBL" id="JBHTCP010000016">
    <property type="protein sequence ID" value="MFC7372278.1"/>
    <property type="molecule type" value="Genomic_DNA"/>
</dbReference>
<dbReference type="Proteomes" id="UP001596549">
    <property type="component" value="Unassembled WGS sequence"/>
</dbReference>
<feature type="transmembrane region" description="Helical" evidence="7">
    <location>
        <begin position="12"/>
        <end position="30"/>
    </location>
</feature>
<evidence type="ECO:0000256" key="7">
    <source>
        <dbReference type="SAM" id="Phobius"/>
    </source>
</evidence>
<evidence type="ECO:0000313" key="10">
    <source>
        <dbReference type="Proteomes" id="UP001596549"/>
    </source>
</evidence>
<protein>
    <submittedName>
        <fullName evidence="9">Na(+)/H(+) antiporter subunit B</fullName>
    </submittedName>
</protein>
<dbReference type="PANTHER" id="PTHR33932:SF4">
    <property type="entry name" value="NA(+)_H(+) ANTIPORTER SUBUNIT B"/>
    <property type="match status" value="1"/>
</dbReference>
<keyword evidence="10" id="KW-1185">Reference proteome</keyword>
<feature type="domain" description="Na+/H+ antiporter MnhB subunit-related protein" evidence="8">
    <location>
        <begin position="7"/>
        <end position="131"/>
    </location>
</feature>